<evidence type="ECO:0008006" key="6">
    <source>
        <dbReference type="Google" id="ProtNLM"/>
    </source>
</evidence>
<proteinExistence type="predicted"/>
<evidence type="ECO:0000259" key="2">
    <source>
        <dbReference type="Pfam" id="PF25500"/>
    </source>
</evidence>
<dbReference type="Proteomes" id="UP001222027">
    <property type="component" value="Unassembled WGS sequence"/>
</dbReference>
<feature type="domain" description="DUF7915" evidence="3">
    <location>
        <begin position="169"/>
        <end position="316"/>
    </location>
</feature>
<dbReference type="InterPro" id="IPR057235">
    <property type="entry name" value="DUF7913"/>
</dbReference>
<dbReference type="Pfam" id="PF25502">
    <property type="entry name" value="DUF7915"/>
    <property type="match status" value="1"/>
</dbReference>
<keyword evidence="5" id="KW-1185">Reference proteome</keyword>
<dbReference type="AlphaFoldDB" id="A0AAV8PZX8"/>
<feature type="region of interest" description="Disordered" evidence="1">
    <location>
        <begin position="374"/>
        <end position="398"/>
    </location>
</feature>
<accession>A0AAV8PZX8</accession>
<evidence type="ECO:0000256" key="1">
    <source>
        <dbReference type="SAM" id="MobiDB-lite"/>
    </source>
</evidence>
<sequence length="683" mass="75818">MAARGKPVAQQPAPAVVPMDDVVQALIEHLVEPLLPVRVSSAAPPTIDQQNSVAKQIHSVVLLYNYYHRKQFPQLEFLGFEAFCKVATIVKPILLTYMNVMHKNAVELQDLDQQLSVMEKKIMDACNISSTLDALNNAPNMDRWLVSRVAVFLVDASKEKCFLDFGSMTQGVWSLVEKEIDKPIALVSSTKMKEHTSKNKSFSCEYSDGLLENEDSLQQLAFSVMEQKTGISRSKLSILERHLTYSLTQEKTTTRFYVMKSMEVVNDGLVEFSIKHVLTSLSGPFIVTGLTPEVTLAVEYYHLLPYVNILSDWLSREAPHADFLGLPMHQPEVSECSLQSDRVPAVVSHGMNNLSGQVEQIVATSSNNISKAANEVTNKKSSSLHPTNGPNNGCTEEADKLNSVKKPHITKSNDGETFGQVEQIVATSSNNIGKTANELTSKKSSSLHPRNDPSNAWAEQVDMLNSAKKPRFTKSNDGETFGRKSAYLTSQDAAPPSFLPLLPVQHTSENYDEFNFVMASKRNDLLQASLRILIKRRNDLVQQQRCLEDEIARSEMNIQAIVNGQGSMKSKVESMIEACNALCSDVRGYPQEIKVKRLSEAILRSKSSSQELDDMCCENGWILPRYNVLPSTADRCFQASVIVKGIDFEMTAHGDSMSSPCEARLAAATNMLSKIRSMVEQRA</sequence>
<organism evidence="4 5">
    <name type="scientific">Ensete ventricosum</name>
    <name type="common">Abyssinian banana</name>
    <name type="synonym">Musa ensete</name>
    <dbReference type="NCBI Taxonomy" id="4639"/>
    <lineage>
        <taxon>Eukaryota</taxon>
        <taxon>Viridiplantae</taxon>
        <taxon>Streptophyta</taxon>
        <taxon>Embryophyta</taxon>
        <taxon>Tracheophyta</taxon>
        <taxon>Spermatophyta</taxon>
        <taxon>Magnoliopsida</taxon>
        <taxon>Liliopsida</taxon>
        <taxon>Zingiberales</taxon>
        <taxon>Musaceae</taxon>
        <taxon>Ensete</taxon>
    </lineage>
</organism>
<dbReference type="EMBL" id="JAQQAF010000009">
    <property type="protein sequence ID" value="KAJ8459764.1"/>
    <property type="molecule type" value="Genomic_DNA"/>
</dbReference>
<name>A0AAV8PZX8_ENSVE</name>
<dbReference type="SUPFAM" id="SSF54768">
    <property type="entry name" value="dsRNA-binding domain-like"/>
    <property type="match status" value="1"/>
</dbReference>
<dbReference type="InterPro" id="IPR057237">
    <property type="entry name" value="DUF7915"/>
</dbReference>
<feature type="compositionally biased region" description="Polar residues" evidence="1">
    <location>
        <begin position="374"/>
        <end position="394"/>
    </location>
</feature>
<dbReference type="Gene3D" id="3.30.160.20">
    <property type="match status" value="1"/>
</dbReference>
<protein>
    <recommendedName>
        <fullName evidence="6">DRBM domain-containing protein</fullName>
    </recommendedName>
</protein>
<dbReference type="PANTHER" id="PTHR33913:SF1">
    <property type="entry name" value="DRBM DOMAIN-CONTAINING PROTEIN"/>
    <property type="match status" value="1"/>
</dbReference>
<dbReference type="Pfam" id="PF25500">
    <property type="entry name" value="DUF7913"/>
    <property type="match status" value="1"/>
</dbReference>
<evidence type="ECO:0000313" key="5">
    <source>
        <dbReference type="Proteomes" id="UP001222027"/>
    </source>
</evidence>
<comment type="caution">
    <text evidence="4">The sequence shown here is derived from an EMBL/GenBank/DDBJ whole genome shotgun (WGS) entry which is preliminary data.</text>
</comment>
<gene>
    <name evidence="4" type="ORF">OPV22_032690</name>
</gene>
<feature type="region of interest" description="Disordered" evidence="1">
    <location>
        <begin position="432"/>
        <end position="454"/>
    </location>
</feature>
<evidence type="ECO:0000313" key="4">
    <source>
        <dbReference type="EMBL" id="KAJ8459764.1"/>
    </source>
</evidence>
<reference evidence="4 5" key="1">
    <citation type="submission" date="2022-12" db="EMBL/GenBank/DDBJ databases">
        <title>Chromosome-scale assembly of the Ensete ventricosum genome.</title>
        <authorList>
            <person name="Dussert Y."/>
            <person name="Stocks J."/>
            <person name="Wendawek A."/>
            <person name="Woldeyes F."/>
            <person name="Nichols R.A."/>
            <person name="Borrell J.S."/>
        </authorList>
    </citation>
    <scope>NUCLEOTIDE SEQUENCE [LARGE SCALE GENOMIC DNA]</scope>
    <source>
        <strain evidence="5">cv. Maze</strain>
        <tissue evidence="4">Seeds</tissue>
    </source>
</reference>
<evidence type="ECO:0000259" key="3">
    <source>
        <dbReference type="Pfam" id="PF25502"/>
    </source>
</evidence>
<dbReference type="PANTHER" id="PTHR33913">
    <property type="entry name" value="ALEURONE LAYER MORPHOGENESIS PROTEIN"/>
    <property type="match status" value="1"/>
</dbReference>
<feature type="domain" description="DUF7913" evidence="2">
    <location>
        <begin position="16"/>
        <end position="133"/>
    </location>
</feature>